<protein>
    <submittedName>
        <fullName evidence="1">Uncharacterized protein</fullName>
    </submittedName>
</protein>
<sequence length="68" mass="7727">MYLFQELPRFFPTQIAMGAIFKARSSKQGFQNKDPAGYRGNLTGLVNEPLIWFIRSFRSGFAISSIAH</sequence>
<proteinExistence type="predicted"/>
<evidence type="ECO:0000313" key="1">
    <source>
        <dbReference type="EMBL" id="MBH5402209.1"/>
    </source>
</evidence>
<dbReference type="EMBL" id="JACCHP010000026">
    <property type="protein sequence ID" value="MBH5402209.1"/>
    <property type="molecule type" value="Genomic_DNA"/>
</dbReference>
<organism evidence="1 2">
    <name type="scientific">Bradyrhizobium agreste</name>
    <dbReference type="NCBI Taxonomy" id="2751811"/>
    <lineage>
        <taxon>Bacteria</taxon>
        <taxon>Pseudomonadati</taxon>
        <taxon>Pseudomonadota</taxon>
        <taxon>Alphaproteobacteria</taxon>
        <taxon>Hyphomicrobiales</taxon>
        <taxon>Nitrobacteraceae</taxon>
        <taxon>Bradyrhizobium</taxon>
    </lineage>
</organism>
<keyword evidence="2" id="KW-1185">Reference proteome</keyword>
<dbReference type="Proteomes" id="UP000807370">
    <property type="component" value="Unassembled WGS sequence"/>
</dbReference>
<comment type="caution">
    <text evidence="1">The sequence shown here is derived from an EMBL/GenBank/DDBJ whole genome shotgun (WGS) entry which is preliminary data.</text>
</comment>
<gene>
    <name evidence="1" type="ORF">HZZ13_31130</name>
</gene>
<reference evidence="1 2" key="1">
    <citation type="submission" date="2020-07" db="EMBL/GenBank/DDBJ databases">
        <title>Bradyrhizobium diversity isolated from nodules of indigenous legumes of Western Australia.</title>
        <authorList>
            <person name="Klepa M.S."/>
        </authorList>
    </citation>
    <scope>NUCLEOTIDE SEQUENCE [LARGE SCALE GENOMIC DNA]</scope>
    <source>
        <strain evidence="1 2">CNPSo 4010</strain>
    </source>
</reference>
<name>A0ABS0PYA6_9BRAD</name>
<evidence type="ECO:0000313" key="2">
    <source>
        <dbReference type="Proteomes" id="UP000807370"/>
    </source>
</evidence>
<accession>A0ABS0PYA6</accession>
<dbReference type="RefSeq" id="WP_197963305.1">
    <property type="nucleotide sequence ID" value="NZ_JACCHP010000026.1"/>
</dbReference>